<evidence type="ECO:0000256" key="6">
    <source>
        <dbReference type="ARBA" id="ARBA00022490"/>
    </source>
</evidence>
<dbReference type="Proteomes" id="UP001318040">
    <property type="component" value="Chromosome 3"/>
</dbReference>
<evidence type="ECO:0000259" key="13">
    <source>
        <dbReference type="Pfam" id="PF11566"/>
    </source>
</evidence>
<dbReference type="InterPro" id="IPR045128">
    <property type="entry name" value="PI31-like"/>
</dbReference>
<dbReference type="KEGG" id="pmrn:116950885"/>
<evidence type="ECO:0000256" key="1">
    <source>
        <dbReference type="ARBA" id="ARBA00004240"/>
    </source>
</evidence>
<dbReference type="RefSeq" id="XP_032824919.1">
    <property type="nucleotide sequence ID" value="XM_032969028.1"/>
</dbReference>
<name>A0AAJ7TVL9_PETMA</name>
<dbReference type="FunFam" id="3.40.1000.30:FF:000002">
    <property type="entry name" value="Proteasome inhibitor PI31 subunit"/>
    <property type="match status" value="1"/>
</dbReference>
<dbReference type="GO" id="GO:0004866">
    <property type="term" value="F:endopeptidase inhibitor activity"/>
    <property type="evidence" value="ECO:0007669"/>
    <property type="project" value="InterPro"/>
</dbReference>
<evidence type="ECO:0000313" key="15">
    <source>
        <dbReference type="RefSeq" id="XP_032824919.1"/>
    </source>
</evidence>
<dbReference type="PANTHER" id="PTHR13266">
    <property type="entry name" value="PROTEASOME INHIBITOR"/>
    <property type="match status" value="1"/>
</dbReference>
<dbReference type="Gene3D" id="3.40.1000.30">
    <property type="match status" value="1"/>
</dbReference>
<gene>
    <name evidence="15" type="primary">PSMF1</name>
</gene>
<dbReference type="InterPro" id="IPR021625">
    <property type="entry name" value="PI31_Prot_N"/>
</dbReference>
<keyword evidence="5" id="KW-0488">Methylation</keyword>
<keyword evidence="10" id="KW-0007">Acetylation</keyword>
<dbReference type="GO" id="GO:0000502">
    <property type="term" value="C:proteasome complex"/>
    <property type="evidence" value="ECO:0007669"/>
    <property type="project" value="UniProtKB-KW"/>
</dbReference>
<keyword evidence="7" id="KW-0597">Phosphoprotein</keyword>
<organism evidence="14 15">
    <name type="scientific">Petromyzon marinus</name>
    <name type="common">Sea lamprey</name>
    <dbReference type="NCBI Taxonomy" id="7757"/>
    <lineage>
        <taxon>Eukaryota</taxon>
        <taxon>Metazoa</taxon>
        <taxon>Chordata</taxon>
        <taxon>Craniata</taxon>
        <taxon>Vertebrata</taxon>
        <taxon>Cyclostomata</taxon>
        <taxon>Hyperoartia</taxon>
        <taxon>Petromyzontiformes</taxon>
        <taxon>Petromyzontidae</taxon>
        <taxon>Petromyzon</taxon>
    </lineage>
</organism>
<comment type="function">
    <text evidence="11">Plays an important role in control of proteasome function. Inhibits the hydrolysis of protein and peptide substrates by the 20S proteasome. Also inhibits the activation of the proteasome by the proteasome regulatory proteins PA700 and PA28.</text>
</comment>
<dbReference type="AlphaFoldDB" id="A0AAJ7TVL9"/>
<evidence type="ECO:0000256" key="12">
    <source>
        <dbReference type="SAM" id="MobiDB-lite"/>
    </source>
</evidence>
<proteinExistence type="inferred from homology"/>
<feature type="domain" description="PI31 proteasome regulator N-terminal" evidence="13">
    <location>
        <begin position="14"/>
        <end position="141"/>
    </location>
</feature>
<dbReference type="CTD" id="9491"/>
<evidence type="ECO:0000256" key="5">
    <source>
        <dbReference type="ARBA" id="ARBA00022481"/>
    </source>
</evidence>
<feature type="region of interest" description="Disordered" evidence="12">
    <location>
        <begin position="139"/>
        <end position="265"/>
    </location>
</feature>
<sequence length="265" mass="29322">MAGLELLFEGAAGSVTSPSDALLCLLHWELVTAGYKCRGLGEQAGESDKNSELLPQGWNDVKDVYTLRYASNDRSLLLKVIPIESEAIINLMDTKTEQVVDLTLKLTEYIDEDNLQDFERVFKNQDGLRNLVARELVEPLGGREQRRQQAKASSSQQEGSRIDPLRDYGPPKNLPHGFRPPRQPDWSDPVNPFTVGGADLDPFGRGQGGMLMDPRHRGPRPRFPGQLPLGSVPPGARFDPIGPYGTHGGPDPDHLPPPNYDDMFM</sequence>
<comment type="similarity">
    <text evidence="3">Belongs to the proteasome inhibitor PI31 family.</text>
</comment>
<evidence type="ECO:0000256" key="8">
    <source>
        <dbReference type="ARBA" id="ARBA00022824"/>
    </source>
</evidence>
<dbReference type="GO" id="GO:0005783">
    <property type="term" value="C:endoplasmic reticulum"/>
    <property type="evidence" value="ECO:0007669"/>
    <property type="project" value="UniProtKB-SubCell"/>
</dbReference>
<keyword evidence="9" id="KW-0647">Proteasome</keyword>
<evidence type="ECO:0000256" key="7">
    <source>
        <dbReference type="ARBA" id="ARBA00022553"/>
    </source>
</evidence>
<keyword evidence="14" id="KW-1185">Reference proteome</keyword>
<keyword evidence="8" id="KW-0256">Endoplasmic reticulum</keyword>
<keyword evidence="6" id="KW-0963">Cytoplasm</keyword>
<protein>
    <recommendedName>
        <fullName evidence="4">Proteasome inhibitor PI31 subunit</fullName>
    </recommendedName>
</protein>
<evidence type="ECO:0000256" key="3">
    <source>
        <dbReference type="ARBA" id="ARBA00006405"/>
    </source>
</evidence>
<dbReference type="PANTHER" id="PTHR13266:SF1">
    <property type="entry name" value="PROTEASOME INHIBITOR PI31 SUBUNIT"/>
    <property type="match status" value="1"/>
</dbReference>
<dbReference type="GeneID" id="116950885"/>
<evidence type="ECO:0000256" key="9">
    <source>
        <dbReference type="ARBA" id="ARBA00022942"/>
    </source>
</evidence>
<evidence type="ECO:0000256" key="4">
    <source>
        <dbReference type="ARBA" id="ARBA00015575"/>
    </source>
</evidence>
<evidence type="ECO:0000256" key="11">
    <source>
        <dbReference type="ARBA" id="ARBA00024805"/>
    </source>
</evidence>
<dbReference type="GO" id="GO:0070628">
    <property type="term" value="F:proteasome binding"/>
    <property type="evidence" value="ECO:0007669"/>
    <property type="project" value="InterPro"/>
</dbReference>
<evidence type="ECO:0000256" key="10">
    <source>
        <dbReference type="ARBA" id="ARBA00022990"/>
    </source>
</evidence>
<dbReference type="GO" id="GO:0043161">
    <property type="term" value="P:proteasome-mediated ubiquitin-dependent protein catabolic process"/>
    <property type="evidence" value="ECO:0007669"/>
    <property type="project" value="InterPro"/>
</dbReference>
<evidence type="ECO:0000313" key="14">
    <source>
        <dbReference type="Proteomes" id="UP001318040"/>
    </source>
</evidence>
<reference evidence="15" key="1">
    <citation type="submission" date="2025-08" db="UniProtKB">
        <authorList>
            <consortium name="RefSeq"/>
        </authorList>
    </citation>
    <scope>IDENTIFICATION</scope>
    <source>
        <tissue evidence="15">Sperm</tissue>
    </source>
</reference>
<comment type="subcellular location">
    <subcellularLocation>
        <location evidence="2">Cytoplasm</location>
    </subcellularLocation>
    <subcellularLocation>
        <location evidence="1">Endoplasmic reticulum</location>
    </subcellularLocation>
</comment>
<evidence type="ECO:0000256" key="2">
    <source>
        <dbReference type="ARBA" id="ARBA00004496"/>
    </source>
</evidence>
<dbReference type="Pfam" id="PF11566">
    <property type="entry name" value="PI31_Prot_N"/>
    <property type="match status" value="1"/>
</dbReference>
<accession>A0AAJ7TVL9</accession>